<feature type="region of interest" description="Disordered" evidence="1">
    <location>
        <begin position="19"/>
        <end position="42"/>
    </location>
</feature>
<sequence>MKVAWTHLVAAPRFRDAKSAESRHAISGASRERTARTCSRGNGLCQDPVNHVAGNVREPEIAPLIAIGEPLVIDP</sequence>
<protein>
    <submittedName>
        <fullName evidence="2">Uncharacterized protein</fullName>
    </submittedName>
</protein>
<evidence type="ECO:0000313" key="2">
    <source>
        <dbReference type="EMBL" id="QDT74659.1"/>
    </source>
</evidence>
<dbReference type="KEGG" id="llh:I41_38560"/>
<evidence type="ECO:0000256" key="1">
    <source>
        <dbReference type="SAM" id="MobiDB-lite"/>
    </source>
</evidence>
<name>A0A517U208_9BACT</name>
<organism evidence="2 3">
    <name type="scientific">Lacipirellula limnantheis</name>
    <dbReference type="NCBI Taxonomy" id="2528024"/>
    <lineage>
        <taxon>Bacteria</taxon>
        <taxon>Pseudomonadati</taxon>
        <taxon>Planctomycetota</taxon>
        <taxon>Planctomycetia</taxon>
        <taxon>Pirellulales</taxon>
        <taxon>Lacipirellulaceae</taxon>
        <taxon>Lacipirellula</taxon>
    </lineage>
</organism>
<evidence type="ECO:0000313" key="3">
    <source>
        <dbReference type="Proteomes" id="UP000317909"/>
    </source>
</evidence>
<dbReference type="Proteomes" id="UP000317909">
    <property type="component" value="Chromosome"/>
</dbReference>
<dbReference type="AlphaFoldDB" id="A0A517U208"/>
<proteinExistence type="predicted"/>
<feature type="compositionally biased region" description="Basic and acidic residues" evidence="1">
    <location>
        <begin position="19"/>
        <end position="35"/>
    </location>
</feature>
<dbReference type="EMBL" id="CP036339">
    <property type="protein sequence ID" value="QDT74659.1"/>
    <property type="molecule type" value="Genomic_DNA"/>
</dbReference>
<reference evidence="2 3" key="1">
    <citation type="submission" date="2019-02" db="EMBL/GenBank/DDBJ databases">
        <title>Deep-cultivation of Planctomycetes and their phenomic and genomic characterization uncovers novel biology.</title>
        <authorList>
            <person name="Wiegand S."/>
            <person name="Jogler M."/>
            <person name="Boedeker C."/>
            <person name="Pinto D."/>
            <person name="Vollmers J."/>
            <person name="Rivas-Marin E."/>
            <person name="Kohn T."/>
            <person name="Peeters S.H."/>
            <person name="Heuer A."/>
            <person name="Rast P."/>
            <person name="Oberbeckmann S."/>
            <person name="Bunk B."/>
            <person name="Jeske O."/>
            <person name="Meyerdierks A."/>
            <person name="Storesund J.E."/>
            <person name="Kallscheuer N."/>
            <person name="Luecker S."/>
            <person name="Lage O.M."/>
            <person name="Pohl T."/>
            <person name="Merkel B.J."/>
            <person name="Hornburger P."/>
            <person name="Mueller R.-W."/>
            <person name="Bruemmer F."/>
            <person name="Labrenz M."/>
            <person name="Spormann A.M."/>
            <person name="Op den Camp H."/>
            <person name="Overmann J."/>
            <person name="Amann R."/>
            <person name="Jetten M.S.M."/>
            <person name="Mascher T."/>
            <person name="Medema M.H."/>
            <person name="Devos D.P."/>
            <person name="Kaster A.-K."/>
            <person name="Ovreas L."/>
            <person name="Rohde M."/>
            <person name="Galperin M.Y."/>
            <person name="Jogler C."/>
        </authorList>
    </citation>
    <scope>NUCLEOTIDE SEQUENCE [LARGE SCALE GENOMIC DNA]</scope>
    <source>
        <strain evidence="2 3">I41</strain>
    </source>
</reference>
<keyword evidence="3" id="KW-1185">Reference proteome</keyword>
<accession>A0A517U208</accession>
<gene>
    <name evidence="2" type="ORF">I41_38560</name>
</gene>